<dbReference type="EMBL" id="JAINUF010000009">
    <property type="protein sequence ID" value="KAJ8350662.1"/>
    <property type="molecule type" value="Genomic_DNA"/>
</dbReference>
<comment type="caution">
    <text evidence="1">The sequence shown here is derived from an EMBL/GenBank/DDBJ whole genome shotgun (WGS) entry which is preliminary data.</text>
</comment>
<name>A0A9Q1ISK2_SYNKA</name>
<gene>
    <name evidence="1" type="ORF">SKAU_G00257920</name>
</gene>
<evidence type="ECO:0000313" key="1">
    <source>
        <dbReference type="EMBL" id="KAJ8350662.1"/>
    </source>
</evidence>
<dbReference type="Proteomes" id="UP001152622">
    <property type="component" value="Chromosome 9"/>
</dbReference>
<dbReference type="OrthoDB" id="10380107at2759"/>
<organism evidence="1 2">
    <name type="scientific">Synaphobranchus kaupii</name>
    <name type="common">Kaup's arrowtooth eel</name>
    <dbReference type="NCBI Taxonomy" id="118154"/>
    <lineage>
        <taxon>Eukaryota</taxon>
        <taxon>Metazoa</taxon>
        <taxon>Chordata</taxon>
        <taxon>Craniata</taxon>
        <taxon>Vertebrata</taxon>
        <taxon>Euteleostomi</taxon>
        <taxon>Actinopterygii</taxon>
        <taxon>Neopterygii</taxon>
        <taxon>Teleostei</taxon>
        <taxon>Anguilliformes</taxon>
        <taxon>Synaphobranchidae</taxon>
        <taxon>Synaphobranchus</taxon>
    </lineage>
</organism>
<protein>
    <submittedName>
        <fullName evidence="1">Uncharacterized protein</fullName>
    </submittedName>
</protein>
<sequence length="91" mass="10211">MEAHKQISAPPLLVWTQRESRARAFPRSAIIERLPPPTGVASARETQEEGRISPRLPGCWVHACSLSPMAWPSFKSSCQLNWTTKTDSFFS</sequence>
<reference evidence="1" key="1">
    <citation type="journal article" date="2023" name="Science">
        <title>Genome structures resolve the early diversification of teleost fishes.</title>
        <authorList>
            <person name="Parey E."/>
            <person name="Louis A."/>
            <person name="Montfort J."/>
            <person name="Bouchez O."/>
            <person name="Roques C."/>
            <person name="Iampietro C."/>
            <person name="Lluch J."/>
            <person name="Castinel A."/>
            <person name="Donnadieu C."/>
            <person name="Desvignes T."/>
            <person name="Floi Bucao C."/>
            <person name="Jouanno E."/>
            <person name="Wen M."/>
            <person name="Mejri S."/>
            <person name="Dirks R."/>
            <person name="Jansen H."/>
            <person name="Henkel C."/>
            <person name="Chen W.J."/>
            <person name="Zahm M."/>
            <person name="Cabau C."/>
            <person name="Klopp C."/>
            <person name="Thompson A.W."/>
            <person name="Robinson-Rechavi M."/>
            <person name="Braasch I."/>
            <person name="Lecointre G."/>
            <person name="Bobe J."/>
            <person name="Postlethwait J.H."/>
            <person name="Berthelot C."/>
            <person name="Roest Crollius H."/>
            <person name="Guiguen Y."/>
        </authorList>
    </citation>
    <scope>NUCLEOTIDE SEQUENCE</scope>
    <source>
        <strain evidence="1">WJC10195</strain>
    </source>
</reference>
<accession>A0A9Q1ISK2</accession>
<proteinExistence type="predicted"/>
<evidence type="ECO:0000313" key="2">
    <source>
        <dbReference type="Proteomes" id="UP001152622"/>
    </source>
</evidence>
<keyword evidence="2" id="KW-1185">Reference proteome</keyword>
<dbReference type="AlphaFoldDB" id="A0A9Q1ISK2"/>